<keyword evidence="2" id="KW-1133">Transmembrane helix</keyword>
<accession>A0A8D8FRF4</accession>
<dbReference type="AlphaFoldDB" id="A0A8D8FRF4"/>
<keyword evidence="2" id="KW-0472">Membrane</keyword>
<name>A0A8D8FRF4_CULPI</name>
<evidence type="ECO:0000313" key="3">
    <source>
        <dbReference type="EMBL" id="CAG6480375.1"/>
    </source>
</evidence>
<feature type="transmembrane region" description="Helical" evidence="2">
    <location>
        <begin position="94"/>
        <end position="111"/>
    </location>
</feature>
<keyword evidence="2" id="KW-0812">Transmembrane</keyword>
<feature type="region of interest" description="Disordered" evidence="1">
    <location>
        <begin position="1"/>
        <end position="22"/>
    </location>
</feature>
<evidence type="ECO:0000256" key="2">
    <source>
        <dbReference type="SAM" id="Phobius"/>
    </source>
</evidence>
<organism evidence="3">
    <name type="scientific">Culex pipiens</name>
    <name type="common">House mosquito</name>
    <dbReference type="NCBI Taxonomy" id="7175"/>
    <lineage>
        <taxon>Eukaryota</taxon>
        <taxon>Metazoa</taxon>
        <taxon>Ecdysozoa</taxon>
        <taxon>Arthropoda</taxon>
        <taxon>Hexapoda</taxon>
        <taxon>Insecta</taxon>
        <taxon>Pterygota</taxon>
        <taxon>Neoptera</taxon>
        <taxon>Endopterygota</taxon>
        <taxon>Diptera</taxon>
        <taxon>Nematocera</taxon>
        <taxon>Culicoidea</taxon>
        <taxon>Culicidae</taxon>
        <taxon>Culicinae</taxon>
        <taxon>Culicini</taxon>
        <taxon>Culex</taxon>
        <taxon>Culex</taxon>
    </lineage>
</organism>
<sequence length="115" mass="12879">MSLKPNQQHAPRGREQRRRLARRKLSSDTLGIVQVCLGFGFGLDWIGSLVDSALSQSLQQIHTLQQIVVHDDEAGKRPAEYSKLGSVFARGLKARRYISVLITICIGFWYAEPNG</sequence>
<reference evidence="3" key="1">
    <citation type="submission" date="2021-05" db="EMBL/GenBank/DDBJ databases">
        <authorList>
            <person name="Alioto T."/>
            <person name="Alioto T."/>
            <person name="Gomez Garrido J."/>
        </authorList>
    </citation>
    <scope>NUCLEOTIDE SEQUENCE</scope>
</reference>
<proteinExistence type="predicted"/>
<evidence type="ECO:0000256" key="1">
    <source>
        <dbReference type="SAM" id="MobiDB-lite"/>
    </source>
</evidence>
<protein>
    <submittedName>
        <fullName evidence="3">(northern house mosquito) hypothetical protein</fullName>
    </submittedName>
</protein>
<dbReference type="EMBL" id="HBUE01088333">
    <property type="protein sequence ID" value="CAG6480375.1"/>
    <property type="molecule type" value="Transcribed_RNA"/>
</dbReference>